<gene>
    <name evidence="2" type="ORF">EI77_00371</name>
</gene>
<keyword evidence="1" id="KW-1133">Transmembrane helix</keyword>
<organism evidence="2 3">
    <name type="scientific">Prosthecobacter fusiformis</name>
    <dbReference type="NCBI Taxonomy" id="48464"/>
    <lineage>
        <taxon>Bacteria</taxon>
        <taxon>Pseudomonadati</taxon>
        <taxon>Verrucomicrobiota</taxon>
        <taxon>Verrucomicrobiia</taxon>
        <taxon>Verrucomicrobiales</taxon>
        <taxon>Verrucomicrobiaceae</taxon>
        <taxon>Prosthecobacter</taxon>
    </lineage>
</organism>
<evidence type="ECO:0000313" key="2">
    <source>
        <dbReference type="EMBL" id="TDU81069.1"/>
    </source>
</evidence>
<dbReference type="AlphaFoldDB" id="A0A4R7SR21"/>
<keyword evidence="1" id="KW-0472">Membrane</keyword>
<evidence type="ECO:0000313" key="3">
    <source>
        <dbReference type="Proteomes" id="UP000295662"/>
    </source>
</evidence>
<dbReference type="Proteomes" id="UP000295662">
    <property type="component" value="Unassembled WGS sequence"/>
</dbReference>
<feature type="transmembrane region" description="Helical" evidence="1">
    <location>
        <begin position="145"/>
        <end position="165"/>
    </location>
</feature>
<accession>A0A4R7SR21</accession>
<feature type="transmembrane region" description="Helical" evidence="1">
    <location>
        <begin position="87"/>
        <end position="107"/>
    </location>
</feature>
<keyword evidence="3" id="KW-1185">Reference proteome</keyword>
<proteinExistence type="predicted"/>
<sequence>MTGTTDPTLSPTYPRASYGQSLPKWLAFGMPVAMLIYPLFLLIPALNWEAGLNREYGLMENLTAVFLLSAFVIYLRTFPLRIGKYHGCWLLVLALGAFVFLGEEISWGQHFFGFDTPDDWKSINRQRETNIHNLSGTVEFIFTKVIRGALSTGCIVGGLIIPWICTRLKPTFVSDNMKSFHLQFWLWPSLSSAFVGILANTVGIPAKIANHYDAVLPTYLGLQVGELKEAFLALFILLYAVTQYYTARQLKPAQ</sequence>
<feature type="transmembrane region" description="Helical" evidence="1">
    <location>
        <begin position="185"/>
        <end position="210"/>
    </location>
</feature>
<reference evidence="2 3" key="1">
    <citation type="submission" date="2019-03" db="EMBL/GenBank/DDBJ databases">
        <title>Genomic Encyclopedia of Archaeal and Bacterial Type Strains, Phase II (KMG-II): from individual species to whole genera.</title>
        <authorList>
            <person name="Goeker M."/>
        </authorList>
    </citation>
    <scope>NUCLEOTIDE SEQUENCE [LARGE SCALE GENOMIC DNA]</scope>
    <source>
        <strain evidence="2 3">ATCC 25309</strain>
    </source>
</reference>
<dbReference type="EMBL" id="SOCA01000001">
    <property type="protein sequence ID" value="TDU81069.1"/>
    <property type="molecule type" value="Genomic_DNA"/>
</dbReference>
<keyword evidence="1" id="KW-0812">Transmembrane</keyword>
<protein>
    <submittedName>
        <fullName evidence="2">Uncharacterized protein</fullName>
    </submittedName>
</protein>
<name>A0A4R7SR21_9BACT</name>
<feature type="transmembrane region" description="Helical" evidence="1">
    <location>
        <begin position="230"/>
        <end position="247"/>
    </location>
</feature>
<feature type="transmembrane region" description="Helical" evidence="1">
    <location>
        <begin position="25"/>
        <end position="46"/>
    </location>
</feature>
<feature type="transmembrane region" description="Helical" evidence="1">
    <location>
        <begin position="58"/>
        <end position="75"/>
    </location>
</feature>
<evidence type="ECO:0000256" key="1">
    <source>
        <dbReference type="SAM" id="Phobius"/>
    </source>
</evidence>
<comment type="caution">
    <text evidence="2">The sequence shown here is derived from an EMBL/GenBank/DDBJ whole genome shotgun (WGS) entry which is preliminary data.</text>
</comment>